<dbReference type="AlphaFoldDB" id="A0A6N3XDD8"/>
<keyword evidence="1" id="KW-0472">Membrane</keyword>
<feature type="transmembrane region" description="Helical" evidence="1">
    <location>
        <begin position="33"/>
        <end position="56"/>
    </location>
</feature>
<evidence type="ECO:0000313" key="3">
    <source>
        <dbReference type="Proteomes" id="UP000035054"/>
    </source>
</evidence>
<gene>
    <name evidence="2" type="ORF">TH68_01330</name>
</gene>
<accession>A0A6N3XDD8</accession>
<keyword evidence="1" id="KW-0812">Transmembrane</keyword>
<sequence>MPAQDRVSTQLKHRRHTRIALKSRRTRAAVRKWLLWGLASIVGTSAVTVGALIVLAPTLTTDDGETWQSQGRPRQGPAVAEPLRFALDGKHFYQLDLDPRQVEFDLLRGWDREQEAFADPDALAFISGPMYERYYWPDPRLEQAIDQTVQPSSPQQANDQGYTVPLGDLKFGSEIWRGLNRAAAGQRAFIGIDHAGEVTFGYGELTAERARTYETFIGGLHVLYNDLQSVQPGYKGAYNKGLEQKIRYYLPRVRVVMGLRPDRRLEVLMSKDGLTLEETRELSRQRGLVAAYLPDHASKSRFIVPGVKGFSEEDANWISGGSVSYVHVPYMIRISRRRQPVELKPSPMVTLPQAPEKPSCGGPLNCTKEGLLWAGDRSLSGLNRLMGVLGG</sequence>
<dbReference type="EMBL" id="JXUO01000040">
    <property type="protein sequence ID" value="KKZ15256.1"/>
    <property type="molecule type" value="Genomic_DNA"/>
</dbReference>
<keyword evidence="1" id="KW-1133">Transmembrane helix</keyword>
<proteinExistence type="predicted"/>
<evidence type="ECO:0000256" key="1">
    <source>
        <dbReference type="SAM" id="Phobius"/>
    </source>
</evidence>
<dbReference type="Proteomes" id="UP000035054">
    <property type="component" value="Unassembled WGS sequence"/>
</dbReference>
<name>A0A6N3XDD8_9SYNE</name>
<feature type="non-terminal residue" evidence="2">
    <location>
        <position position="391"/>
    </location>
</feature>
<protein>
    <submittedName>
        <fullName evidence="2">Uncharacterized protein</fullName>
    </submittedName>
</protein>
<comment type="caution">
    <text evidence="2">The sequence shown here is derived from an EMBL/GenBank/DDBJ whole genome shotgun (WGS) entry which is preliminary data.</text>
</comment>
<reference evidence="2 3" key="1">
    <citation type="submission" date="2015-01" db="EMBL/GenBank/DDBJ databases">
        <title>Lifestyle Evolution in Cyanobacterial Symbionts of Sponges.</title>
        <authorList>
            <person name="Burgsdorf I."/>
            <person name="Slaby B.M."/>
            <person name="Handley K.M."/>
            <person name="Haber M."/>
            <person name="Blom J."/>
            <person name="Marshall C.W."/>
            <person name="Gilbert J.A."/>
            <person name="Hentschel U."/>
            <person name="Steindler L."/>
        </authorList>
    </citation>
    <scope>NUCLEOTIDE SEQUENCE [LARGE SCALE GENOMIC DNA]</scope>
    <source>
        <strain evidence="2">142</strain>
    </source>
</reference>
<organism evidence="2 3">
    <name type="scientific">Candidatus Synechococcus spongiarum 142</name>
    <dbReference type="NCBI Taxonomy" id="1608213"/>
    <lineage>
        <taxon>Bacteria</taxon>
        <taxon>Bacillati</taxon>
        <taxon>Cyanobacteriota</taxon>
        <taxon>Cyanophyceae</taxon>
        <taxon>Synechococcales</taxon>
        <taxon>Synechococcaceae</taxon>
        <taxon>Synechococcus</taxon>
    </lineage>
</organism>
<evidence type="ECO:0000313" key="2">
    <source>
        <dbReference type="EMBL" id="KKZ15256.1"/>
    </source>
</evidence>